<evidence type="ECO:0000313" key="3">
    <source>
        <dbReference type="Proteomes" id="UP001287356"/>
    </source>
</evidence>
<keyword evidence="1" id="KW-0813">Transport</keyword>
<reference evidence="2" key="2">
    <citation type="submission" date="2023-06" db="EMBL/GenBank/DDBJ databases">
        <authorList>
            <consortium name="Lawrence Berkeley National Laboratory"/>
            <person name="Haridas S."/>
            <person name="Hensen N."/>
            <person name="Bonometti L."/>
            <person name="Westerberg I."/>
            <person name="Brannstrom I.O."/>
            <person name="Guillou S."/>
            <person name="Cros-Aarteil S."/>
            <person name="Calhoun S."/>
            <person name="Kuo A."/>
            <person name="Mondo S."/>
            <person name="Pangilinan J."/>
            <person name="Riley R."/>
            <person name="Labutti K."/>
            <person name="Andreopoulos B."/>
            <person name="Lipzen A."/>
            <person name="Chen C."/>
            <person name="Yanf M."/>
            <person name="Daum C."/>
            <person name="Ng V."/>
            <person name="Clum A."/>
            <person name="Steindorff A."/>
            <person name="Ohm R."/>
            <person name="Martin F."/>
            <person name="Silar P."/>
            <person name="Natvig D."/>
            <person name="Lalanne C."/>
            <person name="Gautier V."/>
            <person name="Ament-Velasquez S.L."/>
            <person name="Kruys A."/>
            <person name="Hutchinson M.I."/>
            <person name="Powell A.J."/>
            <person name="Barry K."/>
            <person name="Miller A.N."/>
            <person name="Grigoriev I.V."/>
            <person name="Debuchy R."/>
            <person name="Gladieux P."/>
            <person name="Thoren M.H."/>
            <person name="Johannesson H."/>
        </authorList>
    </citation>
    <scope>NUCLEOTIDE SEQUENCE</scope>
    <source>
        <strain evidence="2">CBS 958.72</strain>
    </source>
</reference>
<name>A0AAE0MXV6_9PEZI</name>
<sequence>MNDPGAEAQSSPKGERGETILRPKVFIITMFGLEAEVWRKNVSWLDLTARRIRLPGLSPKYPDIFCTQNGEVCHITTAEGLINASLAISALIASPIFDLIHTYFVISGISGVNPRFGSLGTVALAKYAVQVDMQYEFDAREIPAAWPTGYVALGASAPGQYPAHLYGTEVFVLNDQLREVAQGFAEKAVLLDAPSAAAYRRLYAAAPENTFNAATLPPSVISGDVASANVFFHGPLLSRAIEQYCHLMTQGQAVYCMTAQEDNGTLAALARAAAVGAVDFARVVILRGGCNFDQPPPGGDFPLMPLHTTHGGLEIALENVYLAALEVVKGVLNGWNERFLGGIAPNHYIGDDLGQL</sequence>
<dbReference type="EMBL" id="JAULSN010000013">
    <property type="protein sequence ID" value="KAK3360982.1"/>
    <property type="molecule type" value="Genomic_DNA"/>
</dbReference>
<dbReference type="PANTHER" id="PTHR38643:SF1">
    <property type="entry name" value="PURINE NUCLEOSIDE PERMEASE C285.05-RELATED"/>
    <property type="match status" value="1"/>
</dbReference>
<dbReference type="PIRSF" id="PIRSF013171">
    <property type="entry name" value="Pur_nuclsid_perm"/>
    <property type="match status" value="1"/>
</dbReference>
<reference evidence="2" key="1">
    <citation type="journal article" date="2023" name="Mol. Phylogenet. Evol.">
        <title>Genome-scale phylogeny and comparative genomics of the fungal order Sordariales.</title>
        <authorList>
            <person name="Hensen N."/>
            <person name="Bonometti L."/>
            <person name="Westerberg I."/>
            <person name="Brannstrom I.O."/>
            <person name="Guillou S."/>
            <person name="Cros-Aarteil S."/>
            <person name="Calhoun S."/>
            <person name="Haridas S."/>
            <person name="Kuo A."/>
            <person name="Mondo S."/>
            <person name="Pangilinan J."/>
            <person name="Riley R."/>
            <person name="LaButti K."/>
            <person name="Andreopoulos B."/>
            <person name="Lipzen A."/>
            <person name="Chen C."/>
            <person name="Yan M."/>
            <person name="Daum C."/>
            <person name="Ng V."/>
            <person name="Clum A."/>
            <person name="Steindorff A."/>
            <person name="Ohm R.A."/>
            <person name="Martin F."/>
            <person name="Silar P."/>
            <person name="Natvig D.O."/>
            <person name="Lalanne C."/>
            <person name="Gautier V."/>
            <person name="Ament-Velasquez S.L."/>
            <person name="Kruys A."/>
            <person name="Hutchinson M.I."/>
            <person name="Powell A.J."/>
            <person name="Barry K."/>
            <person name="Miller A.N."/>
            <person name="Grigoriev I.V."/>
            <person name="Debuchy R."/>
            <person name="Gladieux P."/>
            <person name="Hiltunen Thoren M."/>
            <person name="Johannesson H."/>
        </authorList>
    </citation>
    <scope>NUCLEOTIDE SEQUENCE</scope>
    <source>
        <strain evidence="2">CBS 958.72</strain>
    </source>
</reference>
<evidence type="ECO:0000313" key="2">
    <source>
        <dbReference type="EMBL" id="KAK3360982.1"/>
    </source>
</evidence>
<organism evidence="2 3">
    <name type="scientific">Lasiosphaeria ovina</name>
    <dbReference type="NCBI Taxonomy" id="92902"/>
    <lineage>
        <taxon>Eukaryota</taxon>
        <taxon>Fungi</taxon>
        <taxon>Dikarya</taxon>
        <taxon>Ascomycota</taxon>
        <taxon>Pezizomycotina</taxon>
        <taxon>Sordariomycetes</taxon>
        <taxon>Sordariomycetidae</taxon>
        <taxon>Sordariales</taxon>
        <taxon>Lasiosphaeriaceae</taxon>
        <taxon>Lasiosphaeria</taxon>
    </lineage>
</organism>
<comment type="function">
    <text evidence="1">Nucleoside permease that transports adenosine and guanosine.</text>
</comment>
<dbReference type="Gene3D" id="3.40.50.1580">
    <property type="entry name" value="Nucleoside phosphorylase domain"/>
    <property type="match status" value="1"/>
</dbReference>
<keyword evidence="3" id="KW-1185">Reference proteome</keyword>
<gene>
    <name evidence="2" type="ORF">B0T24DRAFT_643259</name>
</gene>
<dbReference type="Pfam" id="PF06516">
    <property type="entry name" value="NUP"/>
    <property type="match status" value="1"/>
</dbReference>
<evidence type="ECO:0000256" key="1">
    <source>
        <dbReference type="PIRNR" id="PIRNR013171"/>
    </source>
</evidence>
<dbReference type="GO" id="GO:0055085">
    <property type="term" value="P:transmembrane transport"/>
    <property type="evidence" value="ECO:0007669"/>
    <property type="project" value="InterPro"/>
</dbReference>
<protein>
    <submittedName>
        <fullName evidence="2">Purine nucleoside permease</fullName>
    </submittedName>
</protein>
<comment type="similarity">
    <text evidence="1">Belongs to the NUP family.</text>
</comment>
<dbReference type="InterPro" id="IPR035994">
    <property type="entry name" value="Nucleoside_phosphorylase_sf"/>
</dbReference>
<proteinExistence type="inferred from homology"/>
<accession>A0AAE0MXV6</accession>
<dbReference type="GO" id="GO:0009116">
    <property type="term" value="P:nucleoside metabolic process"/>
    <property type="evidence" value="ECO:0007669"/>
    <property type="project" value="InterPro"/>
</dbReference>
<dbReference type="Proteomes" id="UP001287356">
    <property type="component" value="Unassembled WGS sequence"/>
</dbReference>
<dbReference type="AlphaFoldDB" id="A0AAE0MXV6"/>
<dbReference type="InterPro" id="IPR009486">
    <property type="entry name" value="Pur_nuclsid_perm"/>
</dbReference>
<comment type="caution">
    <text evidence="2">The sequence shown here is derived from an EMBL/GenBank/DDBJ whole genome shotgun (WGS) entry which is preliminary data.</text>
</comment>
<dbReference type="PANTHER" id="PTHR38643">
    <property type="entry name" value="PURINE NUCLEOSIDE PERMEASE C285.05-RELATED"/>
    <property type="match status" value="1"/>
</dbReference>
<dbReference type="GO" id="GO:0005783">
    <property type="term" value="C:endoplasmic reticulum"/>
    <property type="evidence" value="ECO:0007669"/>
    <property type="project" value="TreeGrafter"/>
</dbReference>
<dbReference type="GO" id="GO:0003824">
    <property type="term" value="F:catalytic activity"/>
    <property type="evidence" value="ECO:0007669"/>
    <property type="project" value="InterPro"/>
</dbReference>